<evidence type="ECO:0000256" key="1">
    <source>
        <dbReference type="SAM" id="MobiDB-lite"/>
    </source>
</evidence>
<organism evidence="2 3">
    <name type="scientific">Ruania alba</name>
    <dbReference type="NCBI Taxonomy" id="648782"/>
    <lineage>
        <taxon>Bacteria</taxon>
        <taxon>Bacillati</taxon>
        <taxon>Actinomycetota</taxon>
        <taxon>Actinomycetes</taxon>
        <taxon>Micrococcales</taxon>
        <taxon>Ruaniaceae</taxon>
        <taxon>Ruania</taxon>
    </lineage>
</organism>
<feature type="compositionally biased region" description="Low complexity" evidence="1">
    <location>
        <begin position="306"/>
        <end position="320"/>
    </location>
</feature>
<evidence type="ECO:0000313" key="3">
    <source>
        <dbReference type="Proteomes" id="UP000199220"/>
    </source>
</evidence>
<feature type="compositionally biased region" description="Basic and acidic residues" evidence="1">
    <location>
        <begin position="65"/>
        <end position="79"/>
    </location>
</feature>
<accession>A0A1H5FVG0</accession>
<sequence length="335" mass="34464">MTSTATGPAFSAPAGNAVLAALRENVTTARAVDVERAELVIAWVGERAIDPATRDTTAGGPVFDPDEHAGLPVPDEHAGLPETLERAGLPGEHEGLPGTAQPMRLAGDGAPLVSDLEFTRLATALGQSNEAALGYVGAIVELAYRLPQLWERVRAGQVSVHRARAVTRMTKRLPFAGAAWVDAQVAWTIGSCTVAQIERTVTAAMVSFDPDQAAKDEEAALEGRHFDIRLDEAGTTAAPGPGAGLGVGSVVRVEGGLDQADALDLEAAVSDQARALAGFLPGTSEDVRRSSPADTSPCPSPPLTPAAVAVAVEGLLAPPAHGRPRPPGPARPRPA</sequence>
<keyword evidence="3" id="KW-1185">Reference proteome</keyword>
<dbReference type="Proteomes" id="UP000199220">
    <property type="component" value="Unassembled WGS sequence"/>
</dbReference>
<feature type="region of interest" description="Disordered" evidence="1">
    <location>
        <begin position="280"/>
        <end position="335"/>
    </location>
</feature>
<dbReference type="EMBL" id="FNTX01000001">
    <property type="protein sequence ID" value="SEE07367.1"/>
    <property type="molecule type" value="Genomic_DNA"/>
</dbReference>
<dbReference type="STRING" id="648782.SAMN04488554_1458"/>
<feature type="region of interest" description="Disordered" evidence="1">
    <location>
        <begin position="52"/>
        <end position="79"/>
    </location>
</feature>
<protein>
    <submittedName>
        <fullName evidence="2">Uncharacterized protein</fullName>
    </submittedName>
</protein>
<dbReference type="RefSeq" id="WP_089772313.1">
    <property type="nucleotide sequence ID" value="NZ_FNTX01000001.1"/>
</dbReference>
<evidence type="ECO:0000313" key="2">
    <source>
        <dbReference type="EMBL" id="SEE07367.1"/>
    </source>
</evidence>
<proteinExistence type="predicted"/>
<feature type="compositionally biased region" description="Pro residues" evidence="1">
    <location>
        <begin position="325"/>
        <end position="335"/>
    </location>
</feature>
<gene>
    <name evidence="2" type="ORF">SAMN04488554_1458</name>
</gene>
<dbReference type="AlphaFoldDB" id="A0A1H5FVG0"/>
<reference evidence="3" key="1">
    <citation type="submission" date="2016-10" db="EMBL/GenBank/DDBJ databases">
        <authorList>
            <person name="Varghese N."/>
            <person name="Submissions S."/>
        </authorList>
    </citation>
    <scope>NUCLEOTIDE SEQUENCE [LARGE SCALE GENOMIC DNA]</scope>
    <source>
        <strain evidence="3">DSM 21368</strain>
    </source>
</reference>
<name>A0A1H5FVG0_9MICO</name>